<evidence type="ECO:0000313" key="1">
    <source>
        <dbReference type="EMBL" id="GGD24550.1"/>
    </source>
</evidence>
<dbReference type="Gene3D" id="1.10.357.10">
    <property type="entry name" value="Tetracycline Repressor, domain 2"/>
    <property type="match status" value="1"/>
</dbReference>
<reference evidence="2" key="1">
    <citation type="journal article" date="2019" name="Int. J. Syst. Evol. Microbiol.">
        <title>The Global Catalogue of Microorganisms (GCM) 10K type strain sequencing project: providing services to taxonomists for standard genome sequencing and annotation.</title>
        <authorList>
            <consortium name="The Broad Institute Genomics Platform"/>
            <consortium name="The Broad Institute Genome Sequencing Center for Infectious Disease"/>
            <person name="Wu L."/>
            <person name="Ma J."/>
        </authorList>
    </citation>
    <scope>NUCLEOTIDE SEQUENCE [LARGE SCALE GENOMIC DNA]</scope>
    <source>
        <strain evidence="2">CCM 7403</strain>
    </source>
</reference>
<keyword evidence="2" id="KW-1185">Reference proteome</keyword>
<comment type="caution">
    <text evidence="1">The sequence shown here is derived from an EMBL/GenBank/DDBJ whole genome shotgun (WGS) entry which is preliminary data.</text>
</comment>
<sequence>MVRVQKPGPSRRLERQEVLAAGVQAVSQQVRRPRAMSDVLGGVKLRDIVDAASRYYEHKHGRVADPPLTPSSIYRDWEDKDDYLRDVFRAMFTNPEGLATKALEDADSDWESGLRAWVASDMKQIADTGPGYFLAFPATEDGMVRDVLANVYADFDDFVVPRLRDFLRTHNMRITLPPTDVDPDGCRRLAGMLTALTEGWYLRTLAQPELQADEPWLDQAVATVRGLTATSD</sequence>
<evidence type="ECO:0008006" key="3">
    <source>
        <dbReference type="Google" id="ProtNLM"/>
    </source>
</evidence>
<gene>
    <name evidence="1" type="ORF">GCM10007231_24680</name>
</gene>
<dbReference type="EMBL" id="BMCK01000004">
    <property type="protein sequence ID" value="GGD24550.1"/>
    <property type="molecule type" value="Genomic_DNA"/>
</dbReference>
<name>A0ABQ1QER1_9ACTN</name>
<evidence type="ECO:0000313" key="2">
    <source>
        <dbReference type="Proteomes" id="UP000630594"/>
    </source>
</evidence>
<organism evidence="1 2">
    <name type="scientific">Nocardioides daphniae</name>
    <dbReference type="NCBI Taxonomy" id="402297"/>
    <lineage>
        <taxon>Bacteria</taxon>
        <taxon>Bacillati</taxon>
        <taxon>Actinomycetota</taxon>
        <taxon>Actinomycetes</taxon>
        <taxon>Propionibacteriales</taxon>
        <taxon>Nocardioidaceae</taxon>
        <taxon>Nocardioides</taxon>
    </lineage>
</organism>
<dbReference type="Proteomes" id="UP000630594">
    <property type="component" value="Unassembled WGS sequence"/>
</dbReference>
<protein>
    <recommendedName>
        <fullName evidence="3">TetR/AcrR family transcriptional regulator</fullName>
    </recommendedName>
</protein>
<accession>A0ABQ1QER1</accession>
<proteinExistence type="predicted"/>
<dbReference type="RefSeq" id="WP_188421955.1">
    <property type="nucleotide sequence ID" value="NZ_BMCK01000004.1"/>
</dbReference>